<feature type="compositionally biased region" description="Low complexity" evidence="1">
    <location>
        <begin position="198"/>
        <end position="215"/>
    </location>
</feature>
<name>A0A2U8E558_9BACT</name>
<keyword evidence="2" id="KW-0472">Membrane</keyword>
<evidence type="ECO:0000256" key="2">
    <source>
        <dbReference type="SAM" id="Phobius"/>
    </source>
</evidence>
<evidence type="ECO:0000256" key="1">
    <source>
        <dbReference type="SAM" id="MobiDB-lite"/>
    </source>
</evidence>
<keyword evidence="4" id="KW-1185">Reference proteome</keyword>
<reference evidence="3 4" key="1">
    <citation type="journal article" date="2018" name="Syst. Appl. Microbiol.">
        <title>Ereboglobus luteus gen. nov. sp. nov. from cockroach guts, and new insights into the oxygen relationship of the genera Opitutus and Didymococcus (Verrucomicrobia: Opitutaceae).</title>
        <authorList>
            <person name="Tegtmeier D."/>
            <person name="Belitz A."/>
            <person name="Radek R."/>
            <person name="Heimerl T."/>
            <person name="Brune A."/>
        </authorList>
    </citation>
    <scope>NUCLEOTIDE SEQUENCE [LARGE SCALE GENOMIC DNA]</scope>
    <source>
        <strain evidence="3 4">Ho45</strain>
    </source>
</reference>
<feature type="transmembrane region" description="Helical" evidence="2">
    <location>
        <begin position="94"/>
        <end position="115"/>
    </location>
</feature>
<dbReference type="EMBL" id="CP023004">
    <property type="protein sequence ID" value="AWI09966.1"/>
    <property type="molecule type" value="Genomic_DNA"/>
</dbReference>
<keyword evidence="2" id="KW-0812">Transmembrane</keyword>
<feature type="transmembrane region" description="Helical" evidence="2">
    <location>
        <begin position="67"/>
        <end position="88"/>
    </location>
</feature>
<feature type="compositionally biased region" description="Polar residues" evidence="1">
    <location>
        <begin position="184"/>
        <end position="194"/>
    </location>
</feature>
<proteinExistence type="predicted"/>
<dbReference type="AlphaFoldDB" id="A0A2U8E558"/>
<dbReference type="KEGG" id="elut:CKA38_12550"/>
<feature type="region of interest" description="Disordered" evidence="1">
    <location>
        <begin position="184"/>
        <end position="231"/>
    </location>
</feature>
<keyword evidence="2" id="KW-1133">Transmembrane helix</keyword>
<evidence type="ECO:0000313" key="4">
    <source>
        <dbReference type="Proteomes" id="UP000244896"/>
    </source>
</evidence>
<sequence>MSANDGNNPRYKYLHCQNGGLFSRGSLWLADDHVLQITSVGLHERYRRFYLRDIKAIMVGEAFSSKVGGFICGVIAFVFGVISFLTILPPGPGAGAIVIWLFFAITLGLMLFFLWRGRTVTVYVVTELQTVLWRSVARKWQADKLIAQLTPLINASQADLTRAQPTMAEQVSDAVDAAVEQTAMENQAAAQQSPMPELPAQPELPSQPELPQMQPRQTSDSQNPDGGPGAA</sequence>
<accession>A0A2U8E558</accession>
<gene>
    <name evidence="3" type="ORF">CKA38_12550</name>
</gene>
<dbReference type="Proteomes" id="UP000244896">
    <property type="component" value="Chromosome"/>
</dbReference>
<organism evidence="3 4">
    <name type="scientific">Ereboglobus luteus</name>
    <dbReference type="NCBI Taxonomy" id="1796921"/>
    <lineage>
        <taxon>Bacteria</taxon>
        <taxon>Pseudomonadati</taxon>
        <taxon>Verrucomicrobiota</taxon>
        <taxon>Opitutia</taxon>
        <taxon>Opitutales</taxon>
        <taxon>Opitutaceae</taxon>
        <taxon>Ereboglobus</taxon>
    </lineage>
</organism>
<evidence type="ECO:0000313" key="3">
    <source>
        <dbReference type="EMBL" id="AWI09966.1"/>
    </source>
</evidence>
<protein>
    <submittedName>
        <fullName evidence="3">Uncharacterized protein</fullName>
    </submittedName>
</protein>